<comment type="caution">
    <text evidence="3">The sequence shown here is derived from an EMBL/GenBank/DDBJ whole genome shotgun (WGS) entry which is preliminary data.</text>
</comment>
<sequence>MARNEQTRVAFVCVQNAGRSQMATAFARRERDERGVGEEIDIVTGGTDPADHVHDEVVEVMGEKGFELAGNTPRAISQDEIMDVDIVITMGCSAEGICPMTWRGDARDWDLDDPDGRPFDEVREIRDDIEARVSALFDELVGEA</sequence>
<dbReference type="PANTHER" id="PTHR43428:SF1">
    <property type="entry name" value="ARSENATE REDUCTASE"/>
    <property type="match status" value="1"/>
</dbReference>
<dbReference type="AlphaFoldDB" id="A0A6A8GEC8"/>
<reference evidence="3 4" key="1">
    <citation type="submission" date="2019-11" db="EMBL/GenBank/DDBJ databases">
        <title>Whole genome sequence of Haloferax sp. MBLA0076.</title>
        <authorList>
            <person name="Seo M.-J."/>
            <person name="Cho E.-S."/>
        </authorList>
    </citation>
    <scope>NUCLEOTIDE SEQUENCE [LARGE SCALE GENOMIC DNA]</scope>
    <source>
        <strain evidence="3 4">MBLA0076</strain>
    </source>
</reference>
<gene>
    <name evidence="3" type="ORF">GJR96_04410</name>
</gene>
<dbReference type="RefSeq" id="WP_151161825.1">
    <property type="nucleotide sequence ID" value="NZ_WKJO01000001.1"/>
</dbReference>
<dbReference type="PANTHER" id="PTHR43428">
    <property type="entry name" value="ARSENATE REDUCTASE"/>
    <property type="match status" value="1"/>
</dbReference>
<dbReference type="InterPro" id="IPR036196">
    <property type="entry name" value="Ptyr_pPase_sf"/>
</dbReference>
<keyword evidence="4" id="KW-1185">Reference proteome</keyword>
<evidence type="ECO:0000313" key="3">
    <source>
        <dbReference type="EMBL" id="MRX21201.1"/>
    </source>
</evidence>
<organism evidence="3 4">
    <name type="scientific">Haloferax litoreum</name>
    <dbReference type="NCBI Taxonomy" id="2666140"/>
    <lineage>
        <taxon>Archaea</taxon>
        <taxon>Methanobacteriati</taxon>
        <taxon>Methanobacteriota</taxon>
        <taxon>Stenosarchaea group</taxon>
        <taxon>Halobacteria</taxon>
        <taxon>Halobacteriales</taxon>
        <taxon>Haloferacaceae</taxon>
        <taxon>Haloferax</taxon>
    </lineage>
</organism>
<proteinExistence type="predicted"/>
<dbReference type="SUPFAM" id="SSF52788">
    <property type="entry name" value="Phosphotyrosine protein phosphatases I"/>
    <property type="match status" value="1"/>
</dbReference>
<dbReference type="Proteomes" id="UP000439022">
    <property type="component" value="Unassembled WGS sequence"/>
</dbReference>
<dbReference type="Pfam" id="PF01451">
    <property type="entry name" value="LMWPc"/>
    <property type="match status" value="1"/>
</dbReference>
<protein>
    <submittedName>
        <fullName evidence="3">Low molecular weight phosphatase family protein</fullName>
    </submittedName>
</protein>
<dbReference type="EMBL" id="WKJO01000001">
    <property type="protein sequence ID" value="MRX21201.1"/>
    <property type="molecule type" value="Genomic_DNA"/>
</dbReference>
<dbReference type="Gene3D" id="3.40.50.2300">
    <property type="match status" value="1"/>
</dbReference>
<evidence type="ECO:0000259" key="2">
    <source>
        <dbReference type="SMART" id="SM00226"/>
    </source>
</evidence>
<evidence type="ECO:0000256" key="1">
    <source>
        <dbReference type="ARBA" id="ARBA00022849"/>
    </source>
</evidence>
<accession>A0A6A8GEC8</accession>
<keyword evidence="1" id="KW-0059">Arsenical resistance</keyword>
<name>A0A6A8GEC8_9EURY</name>
<dbReference type="SMART" id="SM00226">
    <property type="entry name" value="LMWPc"/>
    <property type="match status" value="1"/>
</dbReference>
<dbReference type="GO" id="GO:0046685">
    <property type="term" value="P:response to arsenic-containing substance"/>
    <property type="evidence" value="ECO:0007669"/>
    <property type="project" value="UniProtKB-KW"/>
</dbReference>
<evidence type="ECO:0000313" key="4">
    <source>
        <dbReference type="Proteomes" id="UP000439022"/>
    </source>
</evidence>
<dbReference type="InterPro" id="IPR023485">
    <property type="entry name" value="Ptyr_pPase"/>
</dbReference>
<feature type="domain" description="Phosphotyrosine protein phosphatase I" evidence="2">
    <location>
        <begin position="7"/>
        <end position="139"/>
    </location>
</feature>